<dbReference type="PANTHER" id="PTHR47526">
    <property type="entry name" value="ATP-DEPENDENT DNA HELICASE"/>
    <property type="match status" value="1"/>
</dbReference>
<proteinExistence type="predicted"/>
<keyword evidence="2" id="KW-1185">Reference proteome</keyword>
<evidence type="ECO:0000313" key="1">
    <source>
        <dbReference type="EMBL" id="CAL1606910.1"/>
    </source>
</evidence>
<dbReference type="PANTHER" id="PTHR47526:SF3">
    <property type="entry name" value="PHD-TYPE DOMAIN-CONTAINING PROTEIN"/>
    <property type="match status" value="1"/>
</dbReference>
<sequence length="128" mass="14429">MAKVHHSQALSEPPLKPWVSLQKDGTVLCGHCTCKAGLGEPLTELYNPHHRKLSASDLMVKCDDAFINIEVTPEQAVHVEEETRQQGQSKLWFDLRAGRADLLPKPVWCFYCCYKMGMSTREDSKADV</sequence>
<protein>
    <submittedName>
        <fullName evidence="1">Uncharacterized protein</fullName>
    </submittedName>
</protein>
<dbReference type="EMBL" id="OZ035827">
    <property type="protein sequence ID" value="CAL1606910.1"/>
    <property type="molecule type" value="Genomic_DNA"/>
</dbReference>
<gene>
    <name evidence="1" type="ORF">KC01_LOCUS34014</name>
</gene>
<dbReference type="Proteomes" id="UP001497482">
    <property type="component" value="Chromosome 5"/>
</dbReference>
<name>A0AAV2M0X2_KNICA</name>
<dbReference type="AlphaFoldDB" id="A0AAV2M0X2"/>
<organism evidence="1 2">
    <name type="scientific">Knipowitschia caucasica</name>
    <name type="common">Caucasian dwarf goby</name>
    <name type="synonym">Pomatoschistus caucasicus</name>
    <dbReference type="NCBI Taxonomy" id="637954"/>
    <lineage>
        <taxon>Eukaryota</taxon>
        <taxon>Metazoa</taxon>
        <taxon>Chordata</taxon>
        <taxon>Craniata</taxon>
        <taxon>Vertebrata</taxon>
        <taxon>Euteleostomi</taxon>
        <taxon>Actinopterygii</taxon>
        <taxon>Neopterygii</taxon>
        <taxon>Teleostei</taxon>
        <taxon>Neoteleostei</taxon>
        <taxon>Acanthomorphata</taxon>
        <taxon>Gobiaria</taxon>
        <taxon>Gobiiformes</taxon>
        <taxon>Gobioidei</taxon>
        <taxon>Gobiidae</taxon>
        <taxon>Gobiinae</taxon>
        <taxon>Knipowitschia</taxon>
    </lineage>
</organism>
<accession>A0AAV2M0X2</accession>
<evidence type="ECO:0000313" key="2">
    <source>
        <dbReference type="Proteomes" id="UP001497482"/>
    </source>
</evidence>
<reference evidence="1 2" key="1">
    <citation type="submission" date="2024-04" db="EMBL/GenBank/DDBJ databases">
        <authorList>
            <person name="Waldvogel A.-M."/>
            <person name="Schoenle A."/>
        </authorList>
    </citation>
    <scope>NUCLEOTIDE SEQUENCE [LARGE SCALE GENOMIC DNA]</scope>
</reference>